<dbReference type="InterPro" id="IPR038492">
    <property type="entry name" value="GBBH-like_N_sf"/>
</dbReference>
<dbReference type="Proteomes" id="UP001174909">
    <property type="component" value="Unassembled WGS sequence"/>
</dbReference>
<dbReference type="Pfam" id="PF06155">
    <property type="entry name" value="GBBH-like_N"/>
    <property type="match status" value="1"/>
</dbReference>
<keyword evidence="2" id="KW-0408">Iron</keyword>
<comment type="caution">
    <text evidence="4">The sequence shown here is derived from an EMBL/GenBank/DDBJ whole genome shotgun (WGS) entry which is preliminary data.</text>
</comment>
<evidence type="ECO:0000256" key="1">
    <source>
        <dbReference type="ARBA" id="ARBA00022723"/>
    </source>
</evidence>
<dbReference type="GO" id="GO:0046872">
    <property type="term" value="F:metal ion binding"/>
    <property type="evidence" value="ECO:0007669"/>
    <property type="project" value="UniProtKB-KW"/>
</dbReference>
<reference evidence="4" key="1">
    <citation type="submission" date="2023-03" db="EMBL/GenBank/DDBJ databases">
        <authorList>
            <person name="Steffen K."/>
            <person name="Cardenas P."/>
        </authorList>
    </citation>
    <scope>NUCLEOTIDE SEQUENCE</scope>
</reference>
<dbReference type="Gene3D" id="3.30.2020.30">
    <property type="match status" value="1"/>
</dbReference>
<accession>A0AA35TXW2</accession>
<gene>
    <name evidence="4" type="ORF">GBAR_LOCUS30049</name>
</gene>
<dbReference type="PANTHER" id="PTHR35303:SF8">
    <property type="entry name" value="GAMMA-BUTYROBETAINE HYDROXYLASE-LIKE N-TERMINAL DOMAIN-CONTAINING PROTEIN"/>
    <property type="match status" value="1"/>
</dbReference>
<evidence type="ECO:0000256" key="2">
    <source>
        <dbReference type="ARBA" id="ARBA00023004"/>
    </source>
</evidence>
<proteinExistence type="predicted"/>
<evidence type="ECO:0000313" key="4">
    <source>
        <dbReference type="EMBL" id="CAI8055057.1"/>
    </source>
</evidence>
<dbReference type="PANTHER" id="PTHR35303">
    <property type="entry name" value="OS02G0197800 PROTEIN"/>
    <property type="match status" value="1"/>
</dbReference>
<sequence length="130" mass="15007">MNKFAKQPKLLKKHPNAFQVEWKDGHVSWYPYVYLRQMCPCAECAIIRHKGRDVHSLFAPQGDGDITLIEVSDDIQPLDIQLVGRYALQFSWNDGHDTGIYPFEALRETCPCPECAPLYEKPLIQTEEEN</sequence>
<keyword evidence="1" id="KW-0479">Metal-binding</keyword>
<dbReference type="AlphaFoldDB" id="A0AA35TXW2"/>
<organism evidence="4 5">
    <name type="scientific">Geodia barretti</name>
    <name type="common">Barrett's horny sponge</name>
    <dbReference type="NCBI Taxonomy" id="519541"/>
    <lineage>
        <taxon>Eukaryota</taxon>
        <taxon>Metazoa</taxon>
        <taxon>Porifera</taxon>
        <taxon>Demospongiae</taxon>
        <taxon>Heteroscleromorpha</taxon>
        <taxon>Tetractinellida</taxon>
        <taxon>Astrophorina</taxon>
        <taxon>Geodiidae</taxon>
        <taxon>Geodia</taxon>
    </lineage>
</organism>
<name>A0AA35TXW2_GEOBA</name>
<dbReference type="InterPro" id="IPR010376">
    <property type="entry name" value="GBBH-like_N"/>
</dbReference>
<keyword evidence="5" id="KW-1185">Reference proteome</keyword>
<feature type="domain" description="Gamma-butyrobetaine hydroxylase-like N-terminal" evidence="3">
    <location>
        <begin position="12"/>
        <end position="107"/>
    </location>
</feature>
<protein>
    <recommendedName>
        <fullName evidence="3">Gamma-butyrobetaine hydroxylase-like N-terminal domain-containing protein</fullName>
    </recommendedName>
</protein>
<dbReference type="EMBL" id="CASHTH010004237">
    <property type="protein sequence ID" value="CAI8055057.1"/>
    <property type="molecule type" value="Genomic_DNA"/>
</dbReference>
<evidence type="ECO:0000313" key="5">
    <source>
        <dbReference type="Proteomes" id="UP001174909"/>
    </source>
</evidence>
<evidence type="ECO:0000259" key="3">
    <source>
        <dbReference type="Pfam" id="PF06155"/>
    </source>
</evidence>